<evidence type="ECO:0000256" key="1">
    <source>
        <dbReference type="ARBA" id="ARBA00004141"/>
    </source>
</evidence>
<comment type="caution">
    <text evidence="10">The sequence shown here is derived from an EMBL/GenBank/DDBJ whole genome shotgun (WGS) entry which is preliminary data.</text>
</comment>
<proteinExistence type="inferred from homology"/>
<dbReference type="GO" id="GO:0016020">
    <property type="term" value="C:membrane"/>
    <property type="evidence" value="ECO:0007669"/>
    <property type="project" value="UniProtKB-SubCell"/>
</dbReference>
<feature type="transmembrane region" description="Helical" evidence="8">
    <location>
        <begin position="371"/>
        <end position="389"/>
    </location>
</feature>
<feature type="transmembrane region" description="Helical" evidence="8">
    <location>
        <begin position="342"/>
        <end position="359"/>
    </location>
</feature>
<feature type="signal peptide" evidence="9">
    <location>
        <begin position="1"/>
        <end position="26"/>
    </location>
</feature>
<evidence type="ECO:0000256" key="4">
    <source>
        <dbReference type="ARBA" id="ARBA00022692"/>
    </source>
</evidence>
<organism evidence="10 11">
    <name type="scientific">Streptomyces coryli</name>
    <dbReference type="NCBI Taxonomy" id="1128680"/>
    <lineage>
        <taxon>Bacteria</taxon>
        <taxon>Bacillati</taxon>
        <taxon>Actinomycetota</taxon>
        <taxon>Actinomycetes</taxon>
        <taxon>Kitasatosporales</taxon>
        <taxon>Streptomycetaceae</taxon>
        <taxon>Streptomyces</taxon>
    </lineage>
</organism>
<dbReference type="Pfam" id="PF26314">
    <property type="entry name" value="MptA_B_family"/>
    <property type="match status" value="1"/>
</dbReference>
<evidence type="ECO:0000256" key="2">
    <source>
        <dbReference type="ARBA" id="ARBA00022676"/>
    </source>
</evidence>
<comment type="similarity">
    <text evidence="7">Belongs to the MptA/B family.</text>
</comment>
<dbReference type="RefSeq" id="WP_165236235.1">
    <property type="nucleotide sequence ID" value="NZ_JAAKZV010000038.1"/>
</dbReference>
<evidence type="ECO:0000256" key="6">
    <source>
        <dbReference type="ARBA" id="ARBA00023136"/>
    </source>
</evidence>
<keyword evidence="6 8" id="KW-0472">Membrane</keyword>
<dbReference type="AlphaFoldDB" id="A0A6G4TXW2"/>
<keyword evidence="3" id="KW-0808">Transferase</keyword>
<evidence type="ECO:0000256" key="3">
    <source>
        <dbReference type="ARBA" id="ARBA00022679"/>
    </source>
</evidence>
<evidence type="ECO:0000313" key="11">
    <source>
        <dbReference type="Proteomes" id="UP000481583"/>
    </source>
</evidence>
<comment type="subcellular location">
    <subcellularLocation>
        <location evidence="1">Membrane</location>
        <topology evidence="1">Multi-pass membrane protein</topology>
    </subcellularLocation>
</comment>
<feature type="transmembrane region" description="Helical" evidence="8">
    <location>
        <begin position="238"/>
        <end position="264"/>
    </location>
</feature>
<evidence type="ECO:0000256" key="7">
    <source>
        <dbReference type="ARBA" id="ARBA00043987"/>
    </source>
</evidence>
<keyword evidence="5 8" id="KW-1133">Transmembrane helix</keyword>
<dbReference type="EMBL" id="JAAKZV010000038">
    <property type="protein sequence ID" value="NGN64602.1"/>
    <property type="molecule type" value="Genomic_DNA"/>
</dbReference>
<keyword evidence="9" id="KW-0732">Signal</keyword>
<feature type="transmembrane region" description="Helical" evidence="8">
    <location>
        <begin position="276"/>
        <end position="304"/>
    </location>
</feature>
<dbReference type="Proteomes" id="UP000481583">
    <property type="component" value="Unassembled WGS sequence"/>
</dbReference>
<feature type="chain" id="PRO_5026158849" evidence="9">
    <location>
        <begin position="27"/>
        <end position="468"/>
    </location>
</feature>
<keyword evidence="11" id="KW-1185">Reference proteome</keyword>
<keyword evidence="4 8" id="KW-0812">Transmembrane</keyword>
<feature type="transmembrane region" description="Helical" evidence="8">
    <location>
        <begin position="165"/>
        <end position="185"/>
    </location>
</feature>
<evidence type="ECO:0000256" key="9">
    <source>
        <dbReference type="SAM" id="SignalP"/>
    </source>
</evidence>
<reference evidence="10 11" key="1">
    <citation type="submission" date="2020-02" db="EMBL/GenBank/DDBJ databases">
        <title>Whole-genome analyses of novel actinobacteria.</title>
        <authorList>
            <person name="Sahin N."/>
        </authorList>
    </citation>
    <scope>NUCLEOTIDE SEQUENCE [LARGE SCALE GENOMIC DNA]</scope>
    <source>
        <strain evidence="10 11">A7024</strain>
    </source>
</reference>
<evidence type="ECO:0000256" key="8">
    <source>
        <dbReference type="SAM" id="Phobius"/>
    </source>
</evidence>
<sequence>MAFPLRRCRLLGLAGSALLTAGGVQAGALPVRSPLTEGRAEVGIAVCYFGLVLLVGGWLLLGRLVRGDAPPGIRDLLVTLALWALPLLLGPPLCSRDVYSYLAQGTMTGAGLDAYTDGPARLGGVLAVQVPGVWQHTPAPYGPLFLACAAVVADLARDGVAAGVLGMRLLALAGVGLMVAALPALARHSGSDPAGAVWLGALNPLLLVHLVAGAHNDALMLGLLGVGLVVAYRRPLPGAVLVTLAALVKAPAALGLCAVAVLWARRLDGRGRGARATAAVAVTAAGVTALASAATGIGFGWIAALRTPVSPHNWAPTQLLGRATGALLEQGGSAHAHLASPVWQLAGLAAAAALTPLLWRRHARGSPVYPLGLGLAAFAALGPAFRPWYALWGLYPLAAAAPHATPRRVAPAASAALALVALPDGFAAGPLRLAVATAGGAAAAVVLWCCAGRPPVRVGARAARKDVA</sequence>
<keyword evidence="2" id="KW-0328">Glycosyltransferase</keyword>
<dbReference type="NCBIfam" id="NF038066">
    <property type="entry name" value="MptB"/>
    <property type="match status" value="1"/>
</dbReference>
<accession>A0A6G4TXW2</accession>
<name>A0A6G4TXW2_9ACTN</name>
<evidence type="ECO:0000313" key="10">
    <source>
        <dbReference type="EMBL" id="NGN64602.1"/>
    </source>
</evidence>
<protein>
    <submittedName>
        <fullName evidence="10">DUF2029 domain-containing protein</fullName>
    </submittedName>
</protein>
<dbReference type="GO" id="GO:0016757">
    <property type="term" value="F:glycosyltransferase activity"/>
    <property type="evidence" value="ECO:0007669"/>
    <property type="project" value="UniProtKB-KW"/>
</dbReference>
<dbReference type="InterPro" id="IPR049829">
    <property type="entry name" value="MptA/B-like"/>
</dbReference>
<feature type="transmembrane region" description="Helical" evidence="8">
    <location>
        <begin position="42"/>
        <end position="61"/>
    </location>
</feature>
<gene>
    <name evidence="10" type="ORF">G5C51_11895</name>
</gene>
<evidence type="ECO:0000256" key="5">
    <source>
        <dbReference type="ARBA" id="ARBA00022989"/>
    </source>
</evidence>
<feature type="transmembrane region" description="Helical" evidence="8">
    <location>
        <begin position="431"/>
        <end position="451"/>
    </location>
</feature>
<feature type="transmembrane region" description="Helical" evidence="8">
    <location>
        <begin position="73"/>
        <end position="93"/>
    </location>
</feature>